<dbReference type="SMART" id="SM00034">
    <property type="entry name" value="CLECT"/>
    <property type="match status" value="1"/>
</dbReference>
<protein>
    <recommendedName>
        <fullName evidence="7">C-type lectin domain-containing protein</fullName>
    </recommendedName>
</protein>
<dbReference type="PROSITE" id="PS50041">
    <property type="entry name" value="C_TYPE_LECTIN_2"/>
    <property type="match status" value="1"/>
</dbReference>
<dbReference type="Pfam" id="PF17771">
    <property type="entry name" value="ADAMTS_CR_2"/>
    <property type="match status" value="1"/>
</dbReference>
<dbReference type="CTD" id="20206385"/>
<evidence type="ECO:0000256" key="2">
    <source>
        <dbReference type="ARBA" id="ARBA00022801"/>
    </source>
</evidence>
<dbReference type="Proteomes" id="UP000015101">
    <property type="component" value="Unassembled WGS sequence"/>
</dbReference>
<dbReference type="InterPro" id="IPR016186">
    <property type="entry name" value="C-type_lectin-like/link_sf"/>
</dbReference>
<dbReference type="EMBL" id="KB097304">
    <property type="protein sequence ID" value="ESN97645.1"/>
    <property type="molecule type" value="Genomic_DNA"/>
</dbReference>
<keyword evidence="3" id="KW-0862">Zinc</keyword>
<dbReference type="AlphaFoldDB" id="T1FC36"/>
<evidence type="ECO:0000256" key="5">
    <source>
        <dbReference type="ARBA" id="ARBA00023180"/>
    </source>
</evidence>
<evidence type="ECO:0000313" key="8">
    <source>
        <dbReference type="EMBL" id="ESN97645.1"/>
    </source>
</evidence>
<evidence type="ECO:0000256" key="3">
    <source>
        <dbReference type="ARBA" id="ARBA00022833"/>
    </source>
</evidence>
<dbReference type="SUPFAM" id="SSF56436">
    <property type="entry name" value="C-type lectin-like"/>
    <property type="match status" value="1"/>
</dbReference>
<dbReference type="InParanoid" id="T1FC36"/>
<organism evidence="9 10">
    <name type="scientific">Helobdella robusta</name>
    <name type="common">Californian leech</name>
    <dbReference type="NCBI Taxonomy" id="6412"/>
    <lineage>
        <taxon>Eukaryota</taxon>
        <taxon>Metazoa</taxon>
        <taxon>Spiralia</taxon>
        <taxon>Lophotrochozoa</taxon>
        <taxon>Annelida</taxon>
        <taxon>Clitellata</taxon>
        <taxon>Hirudinea</taxon>
        <taxon>Rhynchobdellida</taxon>
        <taxon>Glossiphoniidae</taxon>
        <taxon>Helobdella</taxon>
    </lineage>
</organism>
<sequence length="377" mass="43142">MRLYEGLIALSCFNLLVCLATATVEDDDDMFASILKLNPQLNASKNCHGLIHFLKNNWLIKSGKDYDKALSSLNEHFTKITKKVKSNFEAITNSKYGYRYMLGEESDKGICSQIHCWNGEKCVTGIKYEAFEGTSCGNKKWCDNKECFNDENAPENKIILKREKLCSSDKCLFGDYDETMEMFGVKSIAMMSLKFREIHPSNQFKLKRISSDLLVGNAKNGACFDEFVSGVVKLKADSHLQCVNKCLQFGIDTFLIDCPPEFDYIPKYNKCYSFRGKGMTWNESRTLCNTVFNFHSVICDDPNEKLAIASLRASGSTYAWEPYIGERSAMKYSFWLDDYPKYPRSGFDCIQALYPSYDWFNWDCSSSDSVLCEIDMF</sequence>
<keyword evidence="5" id="KW-0325">Glycoprotein</keyword>
<feature type="domain" description="C-type lectin" evidence="7">
    <location>
        <begin position="267"/>
        <end position="373"/>
    </location>
</feature>
<evidence type="ECO:0000313" key="10">
    <source>
        <dbReference type="Proteomes" id="UP000015101"/>
    </source>
</evidence>
<dbReference type="RefSeq" id="XP_009024111.1">
    <property type="nucleotide sequence ID" value="XM_009025863.1"/>
</dbReference>
<name>T1FC36_HELRO</name>
<evidence type="ECO:0000313" key="9">
    <source>
        <dbReference type="EnsemblMetazoa" id="HelroP177700"/>
    </source>
</evidence>
<dbReference type="InterPro" id="IPR001304">
    <property type="entry name" value="C-type_lectin-like"/>
</dbReference>
<dbReference type="HOGENOM" id="CLU_734212_0_0_1"/>
<dbReference type="GeneID" id="20206385"/>
<dbReference type="EnsemblMetazoa" id="HelroT177700">
    <property type="protein sequence ID" value="HelroP177700"/>
    <property type="gene ID" value="HelroG177700"/>
</dbReference>
<dbReference type="Gene3D" id="3.40.1620.60">
    <property type="match status" value="1"/>
</dbReference>
<dbReference type="PROSITE" id="PS00615">
    <property type="entry name" value="C_TYPE_LECTIN_1"/>
    <property type="match status" value="1"/>
</dbReference>
<dbReference type="EMBL" id="AMQM01006142">
    <property type="status" value="NOT_ANNOTATED_CDS"/>
    <property type="molecule type" value="Genomic_DNA"/>
</dbReference>
<dbReference type="CDD" id="cd00037">
    <property type="entry name" value="CLECT"/>
    <property type="match status" value="1"/>
</dbReference>
<dbReference type="Gene3D" id="3.10.100.10">
    <property type="entry name" value="Mannose-Binding Protein A, subunit A"/>
    <property type="match status" value="1"/>
</dbReference>
<keyword evidence="4" id="KW-1015">Disulfide bond</keyword>
<keyword evidence="10" id="KW-1185">Reference proteome</keyword>
<dbReference type="InterPro" id="IPR041645">
    <property type="entry name" value="ADAMTS_CR_2"/>
</dbReference>
<dbReference type="InterPro" id="IPR016187">
    <property type="entry name" value="CTDL_fold"/>
</dbReference>
<evidence type="ECO:0000256" key="1">
    <source>
        <dbReference type="ARBA" id="ARBA00022723"/>
    </source>
</evidence>
<dbReference type="GO" id="GO:0046872">
    <property type="term" value="F:metal ion binding"/>
    <property type="evidence" value="ECO:0007669"/>
    <property type="project" value="UniProtKB-KW"/>
</dbReference>
<accession>T1FC36</accession>
<reference evidence="10" key="1">
    <citation type="submission" date="2012-12" db="EMBL/GenBank/DDBJ databases">
        <authorList>
            <person name="Hellsten U."/>
            <person name="Grimwood J."/>
            <person name="Chapman J.A."/>
            <person name="Shapiro H."/>
            <person name="Aerts A."/>
            <person name="Otillar R.P."/>
            <person name="Terry A.Y."/>
            <person name="Boore J.L."/>
            <person name="Simakov O."/>
            <person name="Marletaz F."/>
            <person name="Cho S.-J."/>
            <person name="Edsinger-Gonzales E."/>
            <person name="Havlak P."/>
            <person name="Kuo D.-H."/>
            <person name="Larsson T."/>
            <person name="Lv J."/>
            <person name="Arendt D."/>
            <person name="Savage R."/>
            <person name="Osoegawa K."/>
            <person name="de Jong P."/>
            <person name="Lindberg D.R."/>
            <person name="Seaver E.C."/>
            <person name="Weisblat D.A."/>
            <person name="Putnam N.H."/>
            <person name="Grigoriev I.V."/>
            <person name="Rokhsar D.S."/>
        </authorList>
    </citation>
    <scope>NUCLEOTIDE SEQUENCE</scope>
</reference>
<reference evidence="9" key="3">
    <citation type="submission" date="2015-06" db="UniProtKB">
        <authorList>
            <consortium name="EnsemblMetazoa"/>
        </authorList>
    </citation>
    <scope>IDENTIFICATION</scope>
</reference>
<reference evidence="8 10" key="2">
    <citation type="journal article" date="2013" name="Nature">
        <title>Insights into bilaterian evolution from three spiralian genomes.</title>
        <authorList>
            <person name="Simakov O."/>
            <person name="Marletaz F."/>
            <person name="Cho S.J."/>
            <person name="Edsinger-Gonzales E."/>
            <person name="Havlak P."/>
            <person name="Hellsten U."/>
            <person name="Kuo D.H."/>
            <person name="Larsson T."/>
            <person name="Lv J."/>
            <person name="Arendt D."/>
            <person name="Savage R."/>
            <person name="Osoegawa K."/>
            <person name="de Jong P."/>
            <person name="Grimwood J."/>
            <person name="Chapman J.A."/>
            <person name="Shapiro H."/>
            <person name="Aerts A."/>
            <person name="Otillar R.P."/>
            <person name="Terry A.Y."/>
            <person name="Boore J.L."/>
            <person name="Grigoriev I.V."/>
            <person name="Lindberg D.R."/>
            <person name="Seaver E.C."/>
            <person name="Weisblat D.A."/>
            <person name="Putnam N.H."/>
            <person name="Rokhsar D.S."/>
        </authorList>
    </citation>
    <scope>NUCLEOTIDE SEQUENCE</scope>
</reference>
<feature type="signal peptide" evidence="6">
    <location>
        <begin position="1"/>
        <end position="22"/>
    </location>
</feature>
<proteinExistence type="predicted"/>
<keyword evidence="6" id="KW-0732">Signal</keyword>
<evidence type="ECO:0000256" key="6">
    <source>
        <dbReference type="SAM" id="SignalP"/>
    </source>
</evidence>
<dbReference type="GO" id="GO:0016787">
    <property type="term" value="F:hydrolase activity"/>
    <property type="evidence" value="ECO:0007669"/>
    <property type="project" value="UniProtKB-KW"/>
</dbReference>
<dbReference type="InterPro" id="IPR018378">
    <property type="entry name" value="C-type_lectin_CS"/>
</dbReference>
<evidence type="ECO:0000259" key="7">
    <source>
        <dbReference type="PROSITE" id="PS50041"/>
    </source>
</evidence>
<keyword evidence="1" id="KW-0479">Metal-binding</keyword>
<dbReference type="KEGG" id="hro:HELRODRAFT_177700"/>
<evidence type="ECO:0000256" key="4">
    <source>
        <dbReference type="ARBA" id="ARBA00023157"/>
    </source>
</evidence>
<feature type="chain" id="PRO_5010980448" description="C-type lectin domain-containing protein" evidence="6">
    <location>
        <begin position="23"/>
        <end position="377"/>
    </location>
</feature>
<keyword evidence="2" id="KW-0378">Hydrolase</keyword>
<gene>
    <name evidence="9" type="primary">20206385</name>
    <name evidence="8" type="ORF">HELRODRAFT_177700</name>
</gene>